<evidence type="ECO:0000313" key="3">
    <source>
        <dbReference type="Proteomes" id="UP000479000"/>
    </source>
</evidence>
<keyword evidence="3" id="KW-1185">Reference proteome</keyword>
<name>A0A6H5G7Z3_9HEMI</name>
<protein>
    <submittedName>
        <fullName evidence="2">Uncharacterized protein</fullName>
    </submittedName>
</protein>
<accession>A0A6H5G7Z3</accession>
<dbReference type="Proteomes" id="UP000479000">
    <property type="component" value="Unassembled WGS sequence"/>
</dbReference>
<gene>
    <name evidence="2" type="ORF">NTEN_LOCUS4266</name>
</gene>
<organism evidence="2 3">
    <name type="scientific">Nesidiocoris tenuis</name>
    <dbReference type="NCBI Taxonomy" id="355587"/>
    <lineage>
        <taxon>Eukaryota</taxon>
        <taxon>Metazoa</taxon>
        <taxon>Ecdysozoa</taxon>
        <taxon>Arthropoda</taxon>
        <taxon>Hexapoda</taxon>
        <taxon>Insecta</taxon>
        <taxon>Pterygota</taxon>
        <taxon>Neoptera</taxon>
        <taxon>Paraneoptera</taxon>
        <taxon>Hemiptera</taxon>
        <taxon>Heteroptera</taxon>
        <taxon>Panheteroptera</taxon>
        <taxon>Cimicomorpha</taxon>
        <taxon>Miridae</taxon>
        <taxon>Dicyphina</taxon>
        <taxon>Nesidiocoris</taxon>
    </lineage>
</organism>
<dbReference type="EMBL" id="CADCXU010006411">
    <property type="protein sequence ID" value="CAA9997972.1"/>
    <property type="molecule type" value="Genomic_DNA"/>
</dbReference>
<feature type="non-terminal residue" evidence="2">
    <location>
        <position position="99"/>
    </location>
</feature>
<sequence length="99" mass="11221">MRVGIAEEKYTLLMTITNRLNCTILEDGAITAQMHADRRKRRPYPASPSGSRSRKVVDNHVLYGPFFRPPSPPSAASGRSKNMSVERIISLIIRCWLHQ</sequence>
<dbReference type="AlphaFoldDB" id="A0A6H5G7Z3"/>
<reference evidence="2 3" key="1">
    <citation type="submission" date="2020-02" db="EMBL/GenBank/DDBJ databases">
        <authorList>
            <person name="Ferguson B K."/>
        </authorList>
    </citation>
    <scope>NUCLEOTIDE SEQUENCE [LARGE SCALE GENOMIC DNA]</scope>
</reference>
<evidence type="ECO:0000313" key="2">
    <source>
        <dbReference type="EMBL" id="CAA9997972.1"/>
    </source>
</evidence>
<feature type="region of interest" description="Disordered" evidence="1">
    <location>
        <begin position="35"/>
        <end position="54"/>
    </location>
</feature>
<proteinExistence type="predicted"/>
<evidence type="ECO:0000256" key="1">
    <source>
        <dbReference type="SAM" id="MobiDB-lite"/>
    </source>
</evidence>